<evidence type="ECO:0000256" key="2">
    <source>
        <dbReference type="ARBA" id="ARBA00001911"/>
    </source>
</evidence>
<dbReference type="InterPro" id="IPR002347">
    <property type="entry name" value="SDR_fam"/>
</dbReference>
<sequence>MTPVALPPSPRPLERVLVTGGAGFIGSAVLRRLLTRPVTRVLNYDALTYAGLRESVAELEANPRYGFVHGDVLDTARLSDAIRRFRPDVLVHLAAESHVDRSIAEPATFVRTNVEGTASVLRAWLDYRDEQTRIDASAAERLLLVHTSTDEVYGPINAGDFAGASTPYNPSSPYSASKAAADHLVRSFGRTYGLASVIACPTNNYGPRQFPEKLIPLATLRALRGEPIPLYGDGLQVRDWLHVEDCAAGFEAIAERGEVGETYHLSAAASPSDTDEWPNRRIVEAIADAVGELQSDGAERRQLITNVSDRPGHDRRYALDSSRAREELGWGPTIELTDGIRQTVRWYAENSAWVAVAEGGR</sequence>
<dbReference type="Gene3D" id="3.40.50.720">
    <property type="entry name" value="NAD(P)-binding Rossmann-like Domain"/>
    <property type="match status" value="1"/>
</dbReference>
<dbReference type="InterPro" id="IPR016040">
    <property type="entry name" value="NAD(P)-bd_dom"/>
</dbReference>
<dbReference type="CDD" id="cd05246">
    <property type="entry name" value="dTDP_GD_SDR_e"/>
    <property type="match status" value="1"/>
</dbReference>
<dbReference type="InterPro" id="IPR036291">
    <property type="entry name" value="NAD(P)-bd_dom_sf"/>
</dbReference>
<evidence type="ECO:0000259" key="8">
    <source>
        <dbReference type="Pfam" id="PF16363"/>
    </source>
</evidence>
<feature type="domain" description="NAD(P)-binding" evidence="8">
    <location>
        <begin position="17"/>
        <end position="343"/>
    </location>
</feature>
<dbReference type="Pfam" id="PF16363">
    <property type="entry name" value="GDP_Man_Dehyd"/>
    <property type="match status" value="1"/>
</dbReference>
<comment type="cofactor">
    <cofactor evidence="2 7">
        <name>NAD(+)</name>
        <dbReference type="ChEBI" id="CHEBI:57540"/>
    </cofactor>
</comment>
<accession>A0A518K553</accession>
<dbReference type="PRINTS" id="PR00081">
    <property type="entry name" value="GDHRDH"/>
</dbReference>
<evidence type="ECO:0000313" key="9">
    <source>
        <dbReference type="EMBL" id="QDV72924.1"/>
    </source>
</evidence>
<dbReference type="PANTHER" id="PTHR43000">
    <property type="entry name" value="DTDP-D-GLUCOSE 4,6-DEHYDRATASE-RELATED"/>
    <property type="match status" value="1"/>
</dbReference>
<dbReference type="EC" id="4.2.1.46" evidence="4 7"/>
<keyword evidence="10" id="KW-1185">Reference proteome</keyword>
<evidence type="ECO:0000256" key="6">
    <source>
        <dbReference type="ARBA" id="ARBA00023239"/>
    </source>
</evidence>
<dbReference type="Gene3D" id="3.90.25.10">
    <property type="entry name" value="UDP-galactose 4-epimerase, domain 1"/>
    <property type="match status" value="1"/>
</dbReference>
<reference evidence="9 10" key="1">
    <citation type="submission" date="2019-02" db="EMBL/GenBank/DDBJ databases">
        <title>Deep-cultivation of Planctomycetes and their phenomic and genomic characterization uncovers novel biology.</title>
        <authorList>
            <person name="Wiegand S."/>
            <person name="Jogler M."/>
            <person name="Boedeker C."/>
            <person name="Pinto D."/>
            <person name="Vollmers J."/>
            <person name="Rivas-Marin E."/>
            <person name="Kohn T."/>
            <person name="Peeters S.H."/>
            <person name="Heuer A."/>
            <person name="Rast P."/>
            <person name="Oberbeckmann S."/>
            <person name="Bunk B."/>
            <person name="Jeske O."/>
            <person name="Meyerdierks A."/>
            <person name="Storesund J.E."/>
            <person name="Kallscheuer N."/>
            <person name="Luecker S."/>
            <person name="Lage O.M."/>
            <person name="Pohl T."/>
            <person name="Merkel B.J."/>
            <person name="Hornburger P."/>
            <person name="Mueller R.-W."/>
            <person name="Bruemmer F."/>
            <person name="Labrenz M."/>
            <person name="Spormann A.M."/>
            <person name="Op den Camp H."/>
            <person name="Overmann J."/>
            <person name="Amann R."/>
            <person name="Jetten M.S.M."/>
            <person name="Mascher T."/>
            <person name="Medema M.H."/>
            <person name="Devos D.P."/>
            <person name="Kaster A.-K."/>
            <person name="Ovreas L."/>
            <person name="Rohde M."/>
            <person name="Galperin M.Y."/>
            <person name="Jogler C."/>
        </authorList>
    </citation>
    <scope>NUCLEOTIDE SEQUENCE [LARGE SCALE GENOMIC DNA]</scope>
    <source>
        <strain evidence="9 10">Spa11</strain>
    </source>
</reference>
<name>A0A518K553_9BACT</name>
<evidence type="ECO:0000313" key="10">
    <source>
        <dbReference type="Proteomes" id="UP000316426"/>
    </source>
</evidence>
<keyword evidence="5" id="KW-0520">NAD</keyword>
<dbReference type="Proteomes" id="UP000316426">
    <property type="component" value="Chromosome"/>
</dbReference>
<dbReference type="KEGG" id="bmei:Spa11_11090"/>
<dbReference type="SUPFAM" id="SSF51735">
    <property type="entry name" value="NAD(P)-binding Rossmann-fold domains"/>
    <property type="match status" value="1"/>
</dbReference>
<organism evidence="9 10">
    <name type="scientific">Botrimarina mediterranea</name>
    <dbReference type="NCBI Taxonomy" id="2528022"/>
    <lineage>
        <taxon>Bacteria</taxon>
        <taxon>Pseudomonadati</taxon>
        <taxon>Planctomycetota</taxon>
        <taxon>Planctomycetia</taxon>
        <taxon>Pirellulales</taxon>
        <taxon>Lacipirellulaceae</taxon>
        <taxon>Botrimarina</taxon>
    </lineage>
</organism>
<evidence type="ECO:0000256" key="4">
    <source>
        <dbReference type="ARBA" id="ARBA00011990"/>
    </source>
</evidence>
<evidence type="ECO:0000256" key="7">
    <source>
        <dbReference type="RuleBase" id="RU004473"/>
    </source>
</evidence>
<keyword evidence="6 7" id="KW-0456">Lyase</keyword>
<gene>
    <name evidence="9" type="primary">rfbB</name>
    <name evidence="9" type="ORF">Spa11_11090</name>
</gene>
<evidence type="ECO:0000256" key="5">
    <source>
        <dbReference type="ARBA" id="ARBA00023027"/>
    </source>
</evidence>
<evidence type="ECO:0000256" key="3">
    <source>
        <dbReference type="ARBA" id="ARBA00008178"/>
    </source>
</evidence>
<dbReference type="InterPro" id="IPR005888">
    <property type="entry name" value="dTDP_Gluc_deHydtase"/>
</dbReference>
<comment type="similarity">
    <text evidence="3 7">Belongs to the NAD(P)-dependent epimerase/dehydratase family. dTDP-glucose dehydratase subfamily.</text>
</comment>
<evidence type="ECO:0000256" key="1">
    <source>
        <dbReference type="ARBA" id="ARBA00001539"/>
    </source>
</evidence>
<proteinExistence type="inferred from homology"/>
<dbReference type="EMBL" id="CP036349">
    <property type="protein sequence ID" value="QDV72924.1"/>
    <property type="molecule type" value="Genomic_DNA"/>
</dbReference>
<dbReference type="AlphaFoldDB" id="A0A518K553"/>
<protein>
    <recommendedName>
        <fullName evidence="4 7">dTDP-glucose 4,6-dehydratase</fullName>
        <ecNumber evidence="4 7">4.2.1.46</ecNumber>
    </recommendedName>
</protein>
<dbReference type="GO" id="GO:0008460">
    <property type="term" value="F:dTDP-glucose 4,6-dehydratase activity"/>
    <property type="evidence" value="ECO:0007669"/>
    <property type="project" value="UniProtKB-EC"/>
</dbReference>
<dbReference type="NCBIfam" id="TIGR01181">
    <property type="entry name" value="dTDP_gluc_dehyt"/>
    <property type="match status" value="1"/>
</dbReference>
<comment type="catalytic activity">
    <reaction evidence="1 7">
        <text>dTDP-alpha-D-glucose = dTDP-4-dehydro-6-deoxy-alpha-D-glucose + H2O</text>
        <dbReference type="Rhea" id="RHEA:17221"/>
        <dbReference type="ChEBI" id="CHEBI:15377"/>
        <dbReference type="ChEBI" id="CHEBI:57477"/>
        <dbReference type="ChEBI" id="CHEBI:57649"/>
        <dbReference type="EC" id="4.2.1.46"/>
    </reaction>
</comment>
<dbReference type="RefSeq" id="WP_145109030.1">
    <property type="nucleotide sequence ID" value="NZ_CP036349.1"/>
</dbReference>
<dbReference type="GO" id="GO:0009225">
    <property type="term" value="P:nucleotide-sugar metabolic process"/>
    <property type="evidence" value="ECO:0007669"/>
    <property type="project" value="InterPro"/>
</dbReference>